<gene>
    <name evidence="2" type="ORF">JNB85_24065</name>
</gene>
<evidence type="ECO:0000313" key="2">
    <source>
        <dbReference type="EMBL" id="MBW9055487.1"/>
    </source>
</evidence>
<protein>
    <recommendedName>
        <fullName evidence="1">Guanylate cyclase domain-containing protein</fullName>
    </recommendedName>
</protein>
<comment type="caution">
    <text evidence="2">The sequence shown here is derived from an EMBL/GenBank/DDBJ whole genome shotgun (WGS) entry which is preliminary data.</text>
</comment>
<dbReference type="InterPro" id="IPR029787">
    <property type="entry name" value="Nucleotide_cyclase"/>
</dbReference>
<keyword evidence="3" id="KW-1185">Reference proteome</keyword>
<proteinExistence type="predicted"/>
<accession>A0ABS7H044</accession>
<dbReference type="EMBL" id="JAEUAK010000011">
    <property type="protein sequence ID" value="MBW9055487.1"/>
    <property type="molecule type" value="Genomic_DNA"/>
</dbReference>
<dbReference type="SUPFAM" id="SSF55073">
    <property type="entry name" value="Nucleotide cyclase"/>
    <property type="match status" value="1"/>
</dbReference>
<dbReference type="InterPro" id="IPR001054">
    <property type="entry name" value="A/G_cyclase"/>
</dbReference>
<evidence type="ECO:0000313" key="3">
    <source>
        <dbReference type="Proteomes" id="UP000717752"/>
    </source>
</evidence>
<dbReference type="RefSeq" id="WP_220336808.1">
    <property type="nucleotide sequence ID" value="NZ_JAEUAK010000011.1"/>
</dbReference>
<dbReference type="PROSITE" id="PS50125">
    <property type="entry name" value="GUANYLATE_CYCLASE_2"/>
    <property type="match status" value="1"/>
</dbReference>
<organism evidence="2 3">
    <name type="scientific">Rhizobium mesosinicum</name>
    <dbReference type="NCBI Taxonomy" id="335017"/>
    <lineage>
        <taxon>Bacteria</taxon>
        <taxon>Pseudomonadati</taxon>
        <taxon>Pseudomonadota</taxon>
        <taxon>Alphaproteobacteria</taxon>
        <taxon>Hyphomicrobiales</taxon>
        <taxon>Rhizobiaceae</taxon>
        <taxon>Rhizobium/Agrobacterium group</taxon>
        <taxon>Rhizobium</taxon>
    </lineage>
</organism>
<dbReference type="Gene3D" id="3.30.70.1230">
    <property type="entry name" value="Nucleotide cyclase"/>
    <property type="match status" value="1"/>
</dbReference>
<reference evidence="2 3" key="1">
    <citation type="journal article" date="2021" name="MBio">
        <title>Poor Competitiveness of Bradyrhizobium in Pigeon Pea Root Colonization in Indian Soils.</title>
        <authorList>
            <person name="Chalasani D."/>
            <person name="Basu A."/>
            <person name="Pullabhotla S.V.S.R.N."/>
            <person name="Jorrin B."/>
            <person name="Neal A.L."/>
            <person name="Poole P.S."/>
            <person name="Podile A.R."/>
            <person name="Tkacz A."/>
        </authorList>
    </citation>
    <scope>NUCLEOTIDE SEQUENCE [LARGE SCALE GENOMIC DNA]</scope>
    <source>
        <strain evidence="2 3">HU56</strain>
    </source>
</reference>
<evidence type="ECO:0000259" key="1">
    <source>
        <dbReference type="PROSITE" id="PS50125"/>
    </source>
</evidence>
<sequence>MGSKLLDGIIKDRHNSANLKIVFVDVVSYSRRRSLTQAQVVENFMTVLEEARADVARLYLTYAEANGVNFKEDIIFIPSGDGAAICFPFEGLHDVHLNFAKSLLSATEARNQATPCAKFEQQGWCNCHANFKLAVGISDGKAIIYRDVNKNYNVAGNAMNLAARVMAEADGGQILFTEEAYTNIIDLVGDSHLDEKFVLHPDVRIKNGKINIYQYIDSSLDYLNGNPPADIAMSTRARNAMSAISGMFPLPVMPEDGPGPAELEKMVQAIEVVGKALNDLNLPKIIDQKSRG</sequence>
<dbReference type="Proteomes" id="UP000717752">
    <property type="component" value="Unassembled WGS sequence"/>
</dbReference>
<name>A0ABS7H044_9HYPH</name>
<feature type="domain" description="Guanylate cyclase" evidence="1">
    <location>
        <begin position="20"/>
        <end position="166"/>
    </location>
</feature>
<dbReference type="Pfam" id="PF00211">
    <property type="entry name" value="Guanylate_cyc"/>
    <property type="match status" value="1"/>
</dbReference>